<evidence type="ECO:0000256" key="1">
    <source>
        <dbReference type="SAM" id="MobiDB-lite"/>
    </source>
</evidence>
<feature type="region of interest" description="Disordered" evidence="1">
    <location>
        <begin position="85"/>
        <end position="135"/>
    </location>
</feature>
<proteinExistence type="predicted"/>
<keyword evidence="3" id="KW-1185">Reference proteome</keyword>
<evidence type="ECO:0000313" key="3">
    <source>
        <dbReference type="Proteomes" id="UP000784294"/>
    </source>
</evidence>
<dbReference type="EMBL" id="CAAALY010261284">
    <property type="protein sequence ID" value="VEL39443.1"/>
    <property type="molecule type" value="Genomic_DNA"/>
</dbReference>
<gene>
    <name evidence="2" type="ORF">PXEA_LOCUS32883</name>
</gene>
<accession>A0A3S5AWF8</accession>
<dbReference type="AlphaFoldDB" id="A0A3S5AWF8"/>
<organism evidence="2 3">
    <name type="scientific">Protopolystoma xenopodis</name>
    <dbReference type="NCBI Taxonomy" id="117903"/>
    <lineage>
        <taxon>Eukaryota</taxon>
        <taxon>Metazoa</taxon>
        <taxon>Spiralia</taxon>
        <taxon>Lophotrochozoa</taxon>
        <taxon>Platyhelminthes</taxon>
        <taxon>Monogenea</taxon>
        <taxon>Polyopisthocotylea</taxon>
        <taxon>Polystomatidea</taxon>
        <taxon>Polystomatidae</taxon>
        <taxon>Protopolystoma</taxon>
    </lineage>
</organism>
<sequence length="158" mass="17370">MHFKEDLSFPFRFFNLLIDATNLYFSHSQSFITVCNRCFSPLLSSLFTLHSLIPSLSLSRPPHHNRPRGRFPLEAGHALVGRGHRLEGSSQTAHEADWLAGGQLTTDPPPTPGDSSSLRPHPTRPPVGPVSGLSLHLPTGAQFPFPLFSLSHTPSDED</sequence>
<protein>
    <submittedName>
        <fullName evidence="2">Uncharacterized protein</fullName>
    </submittedName>
</protein>
<reference evidence="2" key="1">
    <citation type="submission" date="2018-11" db="EMBL/GenBank/DDBJ databases">
        <authorList>
            <consortium name="Pathogen Informatics"/>
        </authorList>
    </citation>
    <scope>NUCLEOTIDE SEQUENCE</scope>
</reference>
<comment type="caution">
    <text evidence="2">The sequence shown here is derived from an EMBL/GenBank/DDBJ whole genome shotgun (WGS) entry which is preliminary data.</text>
</comment>
<dbReference type="Proteomes" id="UP000784294">
    <property type="component" value="Unassembled WGS sequence"/>
</dbReference>
<evidence type="ECO:0000313" key="2">
    <source>
        <dbReference type="EMBL" id="VEL39443.1"/>
    </source>
</evidence>
<name>A0A3S5AWF8_9PLAT</name>